<sequence>MKRVCPTYVQSLAARRWDAFAAELAEEPYTAERARLEARTRRLVVLLRAAEARVERCGCGQMRAVSV</sequence>
<keyword evidence="2" id="KW-1185">Reference proteome</keyword>
<accession>A0A016QSD5</accession>
<proteinExistence type="predicted"/>
<evidence type="ECO:0000313" key="2">
    <source>
        <dbReference type="Proteomes" id="UP000020492"/>
    </source>
</evidence>
<dbReference type="PATRIC" id="fig|1476583.3.peg.945"/>
<reference evidence="1 2" key="1">
    <citation type="submission" date="2014-03" db="EMBL/GenBank/DDBJ databases">
        <title>Draft genome sequence of Deinococcus phoenicis 1P10ME.</title>
        <authorList>
            <person name="Stepanov V.G."/>
            <person name="Vaishampayan P."/>
            <person name="Venkateswaran K."/>
            <person name="Fox G.E."/>
        </authorList>
    </citation>
    <scope>NUCLEOTIDE SEQUENCE [LARGE SCALE GENOMIC DNA]</scope>
    <source>
        <strain evidence="1 2">1P10ME</strain>
    </source>
</reference>
<dbReference type="STRING" id="1476583.DEIPH_ctg013orf0008"/>
<gene>
    <name evidence="1" type="ORF">DEIPH_ctg013orf0008</name>
</gene>
<dbReference type="AlphaFoldDB" id="A0A016QSD5"/>
<dbReference type="Proteomes" id="UP000020492">
    <property type="component" value="Unassembled WGS sequence"/>
</dbReference>
<name>A0A016QSD5_9DEIO</name>
<dbReference type="RefSeq" id="WP_051517156.1">
    <property type="nucleotide sequence ID" value="NZ_JHAC01000013.1"/>
</dbReference>
<comment type="caution">
    <text evidence="1">The sequence shown here is derived from an EMBL/GenBank/DDBJ whole genome shotgun (WGS) entry which is preliminary data.</text>
</comment>
<evidence type="ECO:0000313" key="1">
    <source>
        <dbReference type="EMBL" id="EYB68906.1"/>
    </source>
</evidence>
<protein>
    <submittedName>
        <fullName evidence="1">Uncharacterized protein</fullName>
    </submittedName>
</protein>
<dbReference type="EMBL" id="JHAC01000013">
    <property type="protein sequence ID" value="EYB68906.1"/>
    <property type="molecule type" value="Genomic_DNA"/>
</dbReference>
<organism evidence="1 2">
    <name type="scientific">Deinococcus phoenicis</name>
    <dbReference type="NCBI Taxonomy" id="1476583"/>
    <lineage>
        <taxon>Bacteria</taxon>
        <taxon>Thermotogati</taxon>
        <taxon>Deinococcota</taxon>
        <taxon>Deinococci</taxon>
        <taxon>Deinococcales</taxon>
        <taxon>Deinococcaceae</taxon>
        <taxon>Deinococcus</taxon>
    </lineage>
</organism>